<dbReference type="InterPro" id="IPR007055">
    <property type="entry name" value="BON_dom"/>
</dbReference>
<keyword evidence="1" id="KW-0732">Signal</keyword>
<feature type="domain" description="BON" evidence="2">
    <location>
        <begin position="122"/>
        <end position="194"/>
    </location>
</feature>
<evidence type="ECO:0000313" key="3">
    <source>
        <dbReference type="EMBL" id="WED42482.1"/>
    </source>
</evidence>
<keyword evidence="4" id="KW-1185">Reference proteome</keyword>
<dbReference type="PANTHER" id="PTHR34606">
    <property type="entry name" value="BON DOMAIN-CONTAINING PROTEIN"/>
    <property type="match status" value="1"/>
</dbReference>
<name>A0ABY8APB4_9GAMM</name>
<sequence>MNKLIPFKIAVVLGCVSLALVAFAHSNHIISHPIAPTHNVQTHPTKTMPLSDNEIKDEMRSTLGNSMSNVKMKVSHGTIYLAGQLDSLADYEKIITLAESTQGVKDVNVEQLIVKDNPQSLKDLSLTAKVRGTLIREDILDKDIPSWTLNVETKNEQVYLSGQVLSSKQKKSIIRVAKSIKGVQQVHDKMIIVSSHAKKA</sequence>
<dbReference type="Proteomes" id="UP001222087">
    <property type="component" value="Chromosome"/>
</dbReference>
<dbReference type="PROSITE" id="PS50914">
    <property type="entry name" value="BON"/>
    <property type="match status" value="2"/>
</dbReference>
<protein>
    <submittedName>
        <fullName evidence="3">BON domain-containing protein</fullName>
    </submittedName>
</protein>
<dbReference type="EMBL" id="CP119078">
    <property type="protein sequence ID" value="WED42482.1"/>
    <property type="molecule type" value="Genomic_DNA"/>
</dbReference>
<feature type="domain" description="BON" evidence="2">
    <location>
        <begin position="47"/>
        <end position="116"/>
    </location>
</feature>
<dbReference type="Gene3D" id="3.30.1340.30">
    <property type="match status" value="2"/>
</dbReference>
<accession>A0ABY8APB4</accession>
<proteinExistence type="predicted"/>
<dbReference type="Pfam" id="PF04972">
    <property type="entry name" value="BON"/>
    <property type="match status" value="2"/>
</dbReference>
<dbReference type="InterPro" id="IPR051686">
    <property type="entry name" value="Lipoprotein_DolP"/>
</dbReference>
<feature type="signal peptide" evidence="1">
    <location>
        <begin position="1"/>
        <end position="24"/>
    </location>
</feature>
<dbReference type="PANTHER" id="PTHR34606:SF15">
    <property type="entry name" value="BON DOMAIN-CONTAINING PROTEIN"/>
    <property type="match status" value="1"/>
</dbReference>
<feature type="chain" id="PRO_5045307899" evidence="1">
    <location>
        <begin position="25"/>
        <end position="200"/>
    </location>
</feature>
<evidence type="ECO:0000256" key="1">
    <source>
        <dbReference type="SAM" id="SignalP"/>
    </source>
</evidence>
<organism evidence="3 4">
    <name type="scientific">Legionella cardiaca</name>
    <dbReference type="NCBI Taxonomy" id="1071983"/>
    <lineage>
        <taxon>Bacteria</taxon>
        <taxon>Pseudomonadati</taxon>
        <taxon>Pseudomonadota</taxon>
        <taxon>Gammaproteobacteria</taxon>
        <taxon>Legionellales</taxon>
        <taxon>Legionellaceae</taxon>
        <taxon>Legionella</taxon>
    </lineage>
</organism>
<evidence type="ECO:0000259" key="2">
    <source>
        <dbReference type="PROSITE" id="PS50914"/>
    </source>
</evidence>
<dbReference type="RefSeq" id="WP_275088304.1">
    <property type="nucleotide sequence ID" value="NZ_CP119078.1"/>
</dbReference>
<evidence type="ECO:0000313" key="4">
    <source>
        <dbReference type="Proteomes" id="UP001222087"/>
    </source>
</evidence>
<reference evidence="3 4" key="1">
    <citation type="submission" date="2023-02" db="EMBL/GenBank/DDBJ databases">
        <title>Genome Sequence of L. cardiaca H63T.</title>
        <authorList>
            <person name="Lopez A.E."/>
            <person name="Cianciotto N.P."/>
        </authorList>
    </citation>
    <scope>NUCLEOTIDE SEQUENCE [LARGE SCALE GENOMIC DNA]</scope>
    <source>
        <strain evidence="3 4">H63</strain>
    </source>
</reference>
<gene>
    <name evidence="3" type="ORF">PXX05_11225</name>
</gene>